<comment type="catalytic activity">
    <reaction evidence="4 5 6">
        <text>an acyl phosphate + H2O = a carboxylate + phosphate + H(+)</text>
        <dbReference type="Rhea" id="RHEA:14965"/>
        <dbReference type="ChEBI" id="CHEBI:15377"/>
        <dbReference type="ChEBI" id="CHEBI:15378"/>
        <dbReference type="ChEBI" id="CHEBI:29067"/>
        <dbReference type="ChEBI" id="CHEBI:43474"/>
        <dbReference type="ChEBI" id="CHEBI:59918"/>
        <dbReference type="EC" id="3.6.1.7"/>
    </reaction>
</comment>
<dbReference type="Gene3D" id="3.30.70.100">
    <property type="match status" value="1"/>
</dbReference>
<keyword evidence="5 6" id="KW-0378">Hydrolase</keyword>
<evidence type="ECO:0000313" key="10">
    <source>
        <dbReference type="Proteomes" id="UP000295198"/>
    </source>
</evidence>
<name>A0A4Q4ZFU4_9ACTN</name>
<gene>
    <name evidence="9" type="ORF">EKO23_08525</name>
</gene>
<comment type="caution">
    <text evidence="9">The sequence shown here is derived from an EMBL/GenBank/DDBJ whole genome shotgun (WGS) entry which is preliminary data.</text>
</comment>
<organism evidence="9 10">
    <name type="scientific">Nocardioides guangzhouensis</name>
    <dbReference type="NCBI Taxonomy" id="2497878"/>
    <lineage>
        <taxon>Bacteria</taxon>
        <taxon>Bacillati</taxon>
        <taxon>Actinomycetota</taxon>
        <taxon>Actinomycetes</taxon>
        <taxon>Propionibacteriales</taxon>
        <taxon>Nocardioidaceae</taxon>
        <taxon>Nocardioides</taxon>
    </lineage>
</organism>
<dbReference type="OrthoDB" id="3182027at2"/>
<feature type="active site" evidence="5">
    <location>
        <position position="35"/>
    </location>
</feature>
<evidence type="ECO:0000256" key="7">
    <source>
        <dbReference type="RuleBase" id="RU004168"/>
    </source>
</evidence>
<dbReference type="InterPro" id="IPR036046">
    <property type="entry name" value="Acylphosphatase-like_dom_sf"/>
</dbReference>
<dbReference type="PROSITE" id="PS00150">
    <property type="entry name" value="ACYLPHOSPHATASE_1"/>
    <property type="match status" value="1"/>
</dbReference>
<dbReference type="PANTHER" id="PTHR47268:SF4">
    <property type="entry name" value="ACYLPHOSPHATASE"/>
    <property type="match status" value="1"/>
</dbReference>
<dbReference type="PANTHER" id="PTHR47268">
    <property type="entry name" value="ACYLPHOSPHATASE"/>
    <property type="match status" value="1"/>
</dbReference>
<reference evidence="9 10" key="1">
    <citation type="submission" date="2019-01" db="EMBL/GenBank/DDBJ databases">
        <title>Nocardioides guangzhouensis sp. nov., an actinobacterium isolated from soil.</title>
        <authorList>
            <person name="Fu Y."/>
            <person name="Cai Y."/>
            <person name="Lin Z."/>
            <person name="Chen P."/>
        </authorList>
    </citation>
    <scope>NUCLEOTIDE SEQUENCE [LARGE SCALE GENOMIC DNA]</scope>
    <source>
        <strain evidence="9 10">130</strain>
    </source>
</reference>
<dbReference type="AlphaFoldDB" id="A0A4Q4ZFU4"/>
<dbReference type="Pfam" id="PF00708">
    <property type="entry name" value="Acylphosphatase"/>
    <property type="match status" value="1"/>
</dbReference>
<dbReference type="PRINTS" id="PR00112">
    <property type="entry name" value="ACYLPHPHTASE"/>
</dbReference>
<feature type="domain" description="Acylphosphatase-like" evidence="8">
    <location>
        <begin position="2"/>
        <end position="86"/>
    </location>
</feature>
<dbReference type="PROSITE" id="PS51160">
    <property type="entry name" value="ACYLPHOSPHATASE_3"/>
    <property type="match status" value="1"/>
</dbReference>
<evidence type="ECO:0000256" key="5">
    <source>
        <dbReference type="PROSITE-ProRule" id="PRU00520"/>
    </source>
</evidence>
<evidence type="ECO:0000313" key="9">
    <source>
        <dbReference type="EMBL" id="RYP86698.1"/>
    </source>
</evidence>
<evidence type="ECO:0000256" key="4">
    <source>
        <dbReference type="ARBA" id="ARBA00047645"/>
    </source>
</evidence>
<evidence type="ECO:0000256" key="3">
    <source>
        <dbReference type="ARBA" id="ARBA00015991"/>
    </source>
</evidence>
<dbReference type="EC" id="3.6.1.7" evidence="2 5"/>
<evidence type="ECO:0000259" key="8">
    <source>
        <dbReference type="PROSITE" id="PS51160"/>
    </source>
</evidence>
<dbReference type="InterPro" id="IPR017968">
    <property type="entry name" value="Acylphosphatase_CS"/>
</dbReference>
<evidence type="ECO:0000256" key="2">
    <source>
        <dbReference type="ARBA" id="ARBA00012150"/>
    </source>
</evidence>
<dbReference type="Proteomes" id="UP000295198">
    <property type="component" value="Unassembled WGS sequence"/>
</dbReference>
<dbReference type="InterPro" id="IPR001792">
    <property type="entry name" value="Acylphosphatase-like_dom"/>
</dbReference>
<keyword evidence="10" id="KW-1185">Reference proteome</keyword>
<protein>
    <recommendedName>
        <fullName evidence="3 5">Acylphosphatase</fullName>
        <ecNumber evidence="2 5">3.6.1.7</ecNumber>
    </recommendedName>
</protein>
<dbReference type="PROSITE" id="PS00151">
    <property type="entry name" value="ACYLPHOSPHATASE_2"/>
    <property type="match status" value="1"/>
</dbReference>
<dbReference type="GO" id="GO:0003998">
    <property type="term" value="F:acylphosphatase activity"/>
    <property type="evidence" value="ECO:0007669"/>
    <property type="project" value="UniProtKB-EC"/>
</dbReference>
<evidence type="ECO:0000256" key="6">
    <source>
        <dbReference type="RuleBase" id="RU000553"/>
    </source>
</evidence>
<evidence type="ECO:0000256" key="1">
    <source>
        <dbReference type="ARBA" id="ARBA00005614"/>
    </source>
</evidence>
<sequence>MAYDVRIRGRVQGVSFRWYAEQEAARLGVTGWVRNEPDGCVAGHFEGERAGELVDWCRHGPSYARVEGVSVDEVPDEGARDFRIRF</sequence>
<feature type="active site" evidence="5">
    <location>
        <position position="17"/>
    </location>
</feature>
<dbReference type="EMBL" id="SDKM01000010">
    <property type="protein sequence ID" value="RYP86698.1"/>
    <property type="molecule type" value="Genomic_DNA"/>
</dbReference>
<comment type="similarity">
    <text evidence="1 7">Belongs to the acylphosphatase family.</text>
</comment>
<dbReference type="RefSeq" id="WP_134716181.1">
    <property type="nucleotide sequence ID" value="NZ_SDKM01000010.1"/>
</dbReference>
<proteinExistence type="inferred from homology"/>
<dbReference type="SUPFAM" id="SSF54975">
    <property type="entry name" value="Acylphosphatase/BLUF domain-like"/>
    <property type="match status" value="1"/>
</dbReference>
<accession>A0A4Q4ZFU4</accession>
<dbReference type="InterPro" id="IPR020456">
    <property type="entry name" value="Acylphosphatase"/>
</dbReference>